<dbReference type="Proteomes" id="UP001159042">
    <property type="component" value="Unassembled WGS sequence"/>
</dbReference>
<dbReference type="EMBL" id="JANEYG010000181">
    <property type="protein sequence ID" value="KAJ8911547.1"/>
    <property type="molecule type" value="Genomic_DNA"/>
</dbReference>
<dbReference type="SUPFAM" id="SSF68906">
    <property type="entry name" value="SAP domain"/>
    <property type="match status" value="1"/>
</dbReference>
<dbReference type="Gene3D" id="1.10.720.30">
    <property type="entry name" value="SAP domain"/>
    <property type="match status" value="1"/>
</dbReference>
<name>A0AAV8VBZ5_9CUCU</name>
<keyword evidence="7" id="KW-1185">Reference proteome</keyword>
<dbReference type="PROSITE" id="PS50800">
    <property type="entry name" value="SAP"/>
    <property type="match status" value="1"/>
</dbReference>
<evidence type="ECO:0000256" key="2">
    <source>
        <dbReference type="SAM" id="Coils"/>
    </source>
</evidence>
<dbReference type="GO" id="GO:0004190">
    <property type="term" value="F:aspartic-type endopeptidase activity"/>
    <property type="evidence" value="ECO:0007669"/>
    <property type="project" value="InterPro"/>
</dbReference>
<dbReference type="InterPro" id="IPR001995">
    <property type="entry name" value="Peptidase_A2_cat"/>
</dbReference>
<dbReference type="PROSITE" id="PS00141">
    <property type="entry name" value="ASP_PROTEASE"/>
    <property type="match status" value="1"/>
</dbReference>
<evidence type="ECO:0000313" key="6">
    <source>
        <dbReference type="EMBL" id="KAJ8911547.1"/>
    </source>
</evidence>
<dbReference type="Pfam" id="PF02037">
    <property type="entry name" value="SAP"/>
    <property type="match status" value="1"/>
</dbReference>
<evidence type="ECO:0008006" key="8">
    <source>
        <dbReference type="Google" id="ProtNLM"/>
    </source>
</evidence>
<evidence type="ECO:0000256" key="3">
    <source>
        <dbReference type="SAM" id="MobiDB-lite"/>
    </source>
</evidence>
<comment type="caution">
    <text evidence="6">The sequence shown here is derived from an EMBL/GenBank/DDBJ whole genome shotgun (WGS) entry which is preliminary data.</text>
</comment>
<dbReference type="PROSITE" id="PS50175">
    <property type="entry name" value="ASP_PROT_RETROV"/>
    <property type="match status" value="1"/>
</dbReference>
<dbReference type="GO" id="GO:0006508">
    <property type="term" value="P:proteolysis"/>
    <property type="evidence" value="ECO:0007669"/>
    <property type="project" value="InterPro"/>
</dbReference>
<gene>
    <name evidence="6" type="ORF">NQ315_012800</name>
</gene>
<sequence>MASRSVLLKDLKVADLKKILEERDCDTDGKKSVLQQRLQSILEEEGVDPDTHVFNIDGDMNSLFSNLELRMLENSTNLESKIMESLMENSGKLETKMLDLKTELIDSSRHLEEKLENKLLETRQKLDKKIEEIERRFATFNSGIGISQPVGESQPVAESQPVGESQPVAESQPVSSPGLPCHPRGTRALEFEAAQQSARGQARVRQIEESAEEESMDGAIRRIMKETLPTEQDRSGHAQGHSRSVGKLNQVDVKGQSSAGHQHAPRKVAQVASLEHQLNSVFIDGVMNNKLRSLLLDTGATKTIIRPNMLEASTKIRPTQWRLRTATGHSATIHGEAEVTFTIGNNSFNHRVLVADIEDEVILGVDIMNSKGFQLDFEHGVLKINEEEVVLHGRTEERVRVILAEDTSIAERCEEIINGYPDGRFDDGRIMMLEPGTHDSDVGHGVVIGKSLIHVAEMVPVIVMNVNYQSVVLRKGTVLGYCYPVTSIVRRVNIAGVIPNQKISPELETLFETSAIGLKKDQKI</sequence>
<feature type="region of interest" description="Disordered" evidence="3">
    <location>
        <begin position="228"/>
        <end position="247"/>
    </location>
</feature>
<dbReference type="AlphaFoldDB" id="A0AAV8VBZ5"/>
<reference evidence="6 7" key="1">
    <citation type="journal article" date="2023" name="Insect Mol. Biol.">
        <title>Genome sequencing provides insights into the evolution of gene families encoding plant cell wall-degrading enzymes in longhorned beetles.</title>
        <authorList>
            <person name="Shin N.R."/>
            <person name="Okamura Y."/>
            <person name="Kirsch R."/>
            <person name="Pauchet Y."/>
        </authorList>
    </citation>
    <scope>NUCLEOTIDE SEQUENCE [LARGE SCALE GENOMIC DNA]</scope>
    <source>
        <strain evidence="6">EAD_L_NR</strain>
    </source>
</reference>
<dbReference type="SMART" id="SM00513">
    <property type="entry name" value="SAP"/>
    <property type="match status" value="1"/>
</dbReference>
<dbReference type="InterPro" id="IPR021109">
    <property type="entry name" value="Peptidase_aspartic_dom_sf"/>
</dbReference>
<evidence type="ECO:0000313" key="7">
    <source>
        <dbReference type="Proteomes" id="UP001159042"/>
    </source>
</evidence>
<keyword evidence="2" id="KW-0175">Coiled coil</keyword>
<feature type="domain" description="Peptidase A2" evidence="4">
    <location>
        <begin position="292"/>
        <end position="367"/>
    </location>
</feature>
<evidence type="ECO:0000259" key="5">
    <source>
        <dbReference type="PROSITE" id="PS50800"/>
    </source>
</evidence>
<feature type="coiled-coil region" evidence="2">
    <location>
        <begin position="83"/>
        <end position="136"/>
    </location>
</feature>
<proteinExistence type="predicted"/>
<dbReference type="CDD" id="cd00303">
    <property type="entry name" value="retropepsin_like"/>
    <property type="match status" value="1"/>
</dbReference>
<dbReference type="Pfam" id="PF13650">
    <property type="entry name" value="Asp_protease_2"/>
    <property type="match status" value="1"/>
</dbReference>
<evidence type="ECO:0000256" key="1">
    <source>
        <dbReference type="ARBA" id="ARBA00022801"/>
    </source>
</evidence>
<dbReference type="Gene3D" id="2.40.70.10">
    <property type="entry name" value="Acid Proteases"/>
    <property type="match status" value="1"/>
</dbReference>
<organism evidence="6 7">
    <name type="scientific">Exocentrus adspersus</name>
    <dbReference type="NCBI Taxonomy" id="1586481"/>
    <lineage>
        <taxon>Eukaryota</taxon>
        <taxon>Metazoa</taxon>
        <taxon>Ecdysozoa</taxon>
        <taxon>Arthropoda</taxon>
        <taxon>Hexapoda</taxon>
        <taxon>Insecta</taxon>
        <taxon>Pterygota</taxon>
        <taxon>Neoptera</taxon>
        <taxon>Endopterygota</taxon>
        <taxon>Coleoptera</taxon>
        <taxon>Polyphaga</taxon>
        <taxon>Cucujiformia</taxon>
        <taxon>Chrysomeloidea</taxon>
        <taxon>Cerambycidae</taxon>
        <taxon>Lamiinae</taxon>
        <taxon>Acanthocinini</taxon>
        <taxon>Exocentrus</taxon>
    </lineage>
</organism>
<dbReference type="InterPro" id="IPR003034">
    <property type="entry name" value="SAP_dom"/>
</dbReference>
<feature type="non-terminal residue" evidence="6">
    <location>
        <position position="524"/>
    </location>
</feature>
<protein>
    <recommendedName>
        <fullName evidence="8">SAP domain-containing protein</fullName>
    </recommendedName>
</protein>
<evidence type="ECO:0000259" key="4">
    <source>
        <dbReference type="PROSITE" id="PS50175"/>
    </source>
</evidence>
<dbReference type="InterPro" id="IPR001969">
    <property type="entry name" value="Aspartic_peptidase_AS"/>
</dbReference>
<accession>A0AAV8VBZ5</accession>
<dbReference type="InterPro" id="IPR036361">
    <property type="entry name" value="SAP_dom_sf"/>
</dbReference>
<keyword evidence="1" id="KW-0378">Hydrolase</keyword>
<dbReference type="SUPFAM" id="SSF50630">
    <property type="entry name" value="Acid proteases"/>
    <property type="match status" value="1"/>
</dbReference>
<feature type="domain" description="SAP" evidence="5">
    <location>
        <begin position="8"/>
        <end position="42"/>
    </location>
</feature>
<feature type="region of interest" description="Disordered" evidence="3">
    <location>
        <begin position="144"/>
        <end position="219"/>
    </location>
</feature>